<dbReference type="Gene3D" id="3.30.1520.10">
    <property type="entry name" value="Phox-like domain"/>
    <property type="match status" value="1"/>
</dbReference>
<dbReference type="InterPro" id="IPR015679">
    <property type="entry name" value="PLipase_D_fam"/>
</dbReference>
<dbReference type="SMART" id="SM00155">
    <property type="entry name" value="PLDc"/>
    <property type="match status" value="1"/>
</dbReference>
<dbReference type="SMART" id="SM00233">
    <property type="entry name" value="PH"/>
    <property type="match status" value="1"/>
</dbReference>
<evidence type="ECO:0000256" key="4">
    <source>
        <dbReference type="ARBA" id="ARBA00022801"/>
    </source>
</evidence>
<dbReference type="SUPFAM" id="SSF64268">
    <property type="entry name" value="PX domain"/>
    <property type="match status" value="1"/>
</dbReference>
<proteinExistence type="predicted"/>
<organism evidence="11 13">
    <name type="scientific">Didymodactylos carnosus</name>
    <dbReference type="NCBI Taxonomy" id="1234261"/>
    <lineage>
        <taxon>Eukaryota</taxon>
        <taxon>Metazoa</taxon>
        <taxon>Spiralia</taxon>
        <taxon>Gnathifera</taxon>
        <taxon>Rotifera</taxon>
        <taxon>Eurotatoria</taxon>
        <taxon>Bdelloidea</taxon>
        <taxon>Philodinida</taxon>
        <taxon>Philodinidae</taxon>
        <taxon>Didymodactylos</taxon>
    </lineage>
</organism>
<comment type="subcellular location">
    <subcellularLocation>
        <location evidence="8">Endomembrane system</location>
        <topology evidence="8">Lipid-anchor</topology>
    </subcellularLocation>
</comment>
<feature type="non-terminal residue" evidence="11">
    <location>
        <position position="810"/>
    </location>
</feature>
<dbReference type="GO" id="GO:0004630">
    <property type="term" value="F:phospholipase D activity"/>
    <property type="evidence" value="ECO:0007669"/>
    <property type="project" value="UniProtKB-EC"/>
</dbReference>
<keyword evidence="5" id="KW-0442">Lipid degradation</keyword>
<dbReference type="PANTHER" id="PTHR18896:SF76">
    <property type="entry name" value="PHOSPHOLIPASE"/>
    <property type="match status" value="1"/>
</dbReference>
<evidence type="ECO:0000259" key="9">
    <source>
        <dbReference type="PROSITE" id="PS50035"/>
    </source>
</evidence>
<dbReference type="Gene3D" id="3.30.870.10">
    <property type="entry name" value="Endonuclease Chain A"/>
    <property type="match status" value="2"/>
</dbReference>
<dbReference type="SMART" id="SM00312">
    <property type="entry name" value="PX"/>
    <property type="match status" value="1"/>
</dbReference>
<accession>A0A814QNQ8</accession>
<dbReference type="InterPro" id="IPR001736">
    <property type="entry name" value="PLipase_D/transphosphatidylase"/>
</dbReference>
<dbReference type="AlphaFoldDB" id="A0A814QNQ8"/>
<keyword evidence="4" id="KW-0378">Hydrolase</keyword>
<feature type="domain" description="PX" evidence="10">
    <location>
        <begin position="96"/>
        <end position="228"/>
    </location>
</feature>
<protein>
    <recommendedName>
        <fullName evidence="2">phospholipase D</fullName>
        <ecNumber evidence="2">3.1.4.4</ecNumber>
    </recommendedName>
</protein>
<comment type="caution">
    <text evidence="11">The sequence shown here is derived from an EMBL/GenBank/DDBJ whole genome shotgun (WGS) entry which is preliminary data.</text>
</comment>
<evidence type="ECO:0000256" key="8">
    <source>
        <dbReference type="ARBA" id="ARBA00037868"/>
    </source>
</evidence>
<evidence type="ECO:0000259" key="10">
    <source>
        <dbReference type="PROSITE" id="PS50195"/>
    </source>
</evidence>
<dbReference type="GO" id="GO:0035091">
    <property type="term" value="F:phosphatidylinositol binding"/>
    <property type="evidence" value="ECO:0007669"/>
    <property type="project" value="InterPro"/>
</dbReference>
<dbReference type="PROSITE" id="PS50035">
    <property type="entry name" value="PLD"/>
    <property type="match status" value="1"/>
</dbReference>
<dbReference type="Proteomes" id="UP000681722">
    <property type="component" value="Unassembled WGS sequence"/>
</dbReference>
<evidence type="ECO:0000256" key="1">
    <source>
        <dbReference type="ARBA" id="ARBA00000798"/>
    </source>
</evidence>
<dbReference type="PANTHER" id="PTHR18896">
    <property type="entry name" value="PHOSPHOLIPASE D"/>
    <property type="match status" value="1"/>
</dbReference>
<dbReference type="OrthoDB" id="14911at2759"/>
<evidence type="ECO:0000256" key="2">
    <source>
        <dbReference type="ARBA" id="ARBA00012027"/>
    </source>
</evidence>
<evidence type="ECO:0000313" key="11">
    <source>
        <dbReference type="EMBL" id="CAF1122325.1"/>
    </source>
</evidence>
<evidence type="ECO:0000313" key="13">
    <source>
        <dbReference type="Proteomes" id="UP000663829"/>
    </source>
</evidence>
<keyword evidence="13" id="KW-1185">Reference proteome</keyword>
<sequence length="810" mass="94460">MSLATGEHSKSEGIFALAQNLSNTTQLIGNIGQNTDKYFQYLPLITRQQADQKSIFSSLFSAAESSAKKFEIGEKFSLDHVYSHDNRTLVPDKPIHVKSIEAERLYDVTSVTEFLYPYLYTIKLEYAGSHEWTIYKRYKDFHKLHKKLLDYAEKETQQSIEALNRSQEENKDRPYFPTRNERLAFVTDKTINQRSASLMKYLNTLLQQPNYIIHPAVSDFLEISYITFVHGLDVSRKEGYLHQQLPTDEYHGWKRIFHIPFIFDTWKFGQENWFVVKDTYLTYINPTTHSIRTPFLVDNAFKIETDLKHVRTKDGIKVTNSQRSLILKCKDKYHKQEWTNILQELIQKNSTTFCRGNQFNSFVPMREQQLGQWFMNGKGYMEAVAKAIMKAKEEIYITDWWLSPELWLIRPGDKPIYRLDNLLEEKADEGVRIYVMLFKEMELALGIKSAYSEKILTSKNKENIKVIRHPDHFITGGISINWLWSHHEKCVIIDQKLAFIGGIDLCYGRWDDDEMKLVDLGNENILELKTAGQLAADKTTSKTDESTTNDEIIAKNSPVPTDGDIDANSKKAEVEIPDVNAVIPKKEWSKSVLVNIGIQIVNYLLFILRYFSIIFQQKPDKHGGSEEEKEEEHQVKKLRDWLKLQRKMMKKKRSNDENEILLLEDKEENESAAPAPRADVKYFIGKDYSNSYVKDFENLEDFSADFIQRKDIVRTPWHDEALVVAGEVARDAARHFIQRWNTHKREKYLYDDSYPFLLPKTYNNKEELTVNNWSQFLNTKPIQINAQTETGRVDPRVGSDPIVSGRVRVN</sequence>
<comment type="catalytic activity">
    <reaction evidence="1">
        <text>a 1,2-diacyl-sn-glycero-3-phosphocholine + H2O = a 1,2-diacyl-sn-glycero-3-phosphate + choline + H(+)</text>
        <dbReference type="Rhea" id="RHEA:14445"/>
        <dbReference type="ChEBI" id="CHEBI:15354"/>
        <dbReference type="ChEBI" id="CHEBI:15377"/>
        <dbReference type="ChEBI" id="CHEBI:15378"/>
        <dbReference type="ChEBI" id="CHEBI:57643"/>
        <dbReference type="ChEBI" id="CHEBI:58608"/>
        <dbReference type="EC" id="3.1.4.4"/>
    </reaction>
</comment>
<dbReference type="GO" id="GO:0012505">
    <property type="term" value="C:endomembrane system"/>
    <property type="evidence" value="ECO:0007669"/>
    <property type="project" value="UniProtKB-SubCell"/>
</dbReference>
<name>A0A814QNQ8_9BILA</name>
<dbReference type="Proteomes" id="UP000663829">
    <property type="component" value="Unassembled WGS sequence"/>
</dbReference>
<dbReference type="InterPro" id="IPR001849">
    <property type="entry name" value="PH_domain"/>
</dbReference>
<gene>
    <name evidence="11" type="ORF">GPM918_LOCUS19754</name>
    <name evidence="12" type="ORF">SRO942_LOCUS19753</name>
</gene>
<evidence type="ECO:0000256" key="5">
    <source>
        <dbReference type="ARBA" id="ARBA00022963"/>
    </source>
</evidence>
<dbReference type="InterPro" id="IPR001683">
    <property type="entry name" value="PX_dom"/>
</dbReference>
<evidence type="ECO:0000256" key="3">
    <source>
        <dbReference type="ARBA" id="ARBA00022737"/>
    </source>
</evidence>
<dbReference type="InterPro" id="IPR011993">
    <property type="entry name" value="PH-like_dom_sf"/>
</dbReference>
<keyword evidence="3" id="KW-0677">Repeat</keyword>
<dbReference type="EC" id="3.1.4.4" evidence="2"/>
<dbReference type="Pfam" id="PF00614">
    <property type="entry name" value="PLDc"/>
    <property type="match status" value="1"/>
</dbReference>
<dbReference type="PROSITE" id="PS50195">
    <property type="entry name" value="PX"/>
    <property type="match status" value="1"/>
</dbReference>
<dbReference type="EMBL" id="CAJNOQ010006069">
    <property type="protein sequence ID" value="CAF1122325.1"/>
    <property type="molecule type" value="Genomic_DNA"/>
</dbReference>
<dbReference type="SUPFAM" id="SSF56024">
    <property type="entry name" value="Phospholipase D/nuclease"/>
    <property type="match status" value="1"/>
</dbReference>
<evidence type="ECO:0000313" key="12">
    <source>
        <dbReference type="EMBL" id="CAF3885890.1"/>
    </source>
</evidence>
<dbReference type="Gene3D" id="2.30.29.30">
    <property type="entry name" value="Pleckstrin-homology domain (PH domain)/Phosphotyrosine-binding domain (PTB)"/>
    <property type="match status" value="1"/>
</dbReference>
<keyword evidence="7" id="KW-0449">Lipoprotein</keyword>
<dbReference type="EMBL" id="CAJOBC010006069">
    <property type="protein sequence ID" value="CAF3885890.1"/>
    <property type="molecule type" value="Genomic_DNA"/>
</dbReference>
<dbReference type="GO" id="GO:0009395">
    <property type="term" value="P:phospholipid catabolic process"/>
    <property type="evidence" value="ECO:0007669"/>
    <property type="project" value="TreeGrafter"/>
</dbReference>
<dbReference type="Pfam" id="PF00787">
    <property type="entry name" value="PX"/>
    <property type="match status" value="1"/>
</dbReference>
<dbReference type="SUPFAM" id="SSF50729">
    <property type="entry name" value="PH domain-like"/>
    <property type="match status" value="1"/>
</dbReference>
<dbReference type="InterPro" id="IPR036871">
    <property type="entry name" value="PX_dom_sf"/>
</dbReference>
<evidence type="ECO:0000256" key="6">
    <source>
        <dbReference type="ARBA" id="ARBA00023098"/>
    </source>
</evidence>
<evidence type="ECO:0000256" key="7">
    <source>
        <dbReference type="ARBA" id="ARBA00023288"/>
    </source>
</evidence>
<feature type="domain" description="PLD phosphodiesterase" evidence="9">
    <location>
        <begin position="482"/>
        <end position="509"/>
    </location>
</feature>
<reference evidence="11" key="1">
    <citation type="submission" date="2021-02" db="EMBL/GenBank/DDBJ databases">
        <authorList>
            <person name="Nowell W R."/>
        </authorList>
    </citation>
    <scope>NUCLEOTIDE SEQUENCE</scope>
</reference>
<keyword evidence="6" id="KW-0443">Lipid metabolism</keyword>